<protein>
    <submittedName>
        <fullName evidence="9">ABC transporter permease</fullName>
    </submittedName>
</protein>
<sequence>MKQYIIRRLLQMIPTMIGITIILFAITALVPGDFITSQQNPQMTEERAAQLRAIYGLDKPPVERYFTWVGNMITGNMGESLQHKRAVTDVIGDYVWNSFIIAFFSMILSWIIAVFTGVFSAKFQYSFFDKIVTLFVFLCMSLPSFFIGLVLIKFLSVDLGWFPVGGMSSAGASNMSIWAYFLDVLNHSFLPILVLTMLSTGTLTRYFRTSMLEVIRQDYVRTARAKGLKERTVIFKHALRNAMLPAITLMGFELPSLFGGAIILEKIFVWPGVGQVYMESISMRDYPFMLGFTVFISALTLIGTLLSDVLYGTADPRIRLK</sequence>
<feature type="transmembrane region" description="Helical" evidence="7">
    <location>
        <begin position="94"/>
        <end position="119"/>
    </location>
</feature>
<keyword evidence="10" id="KW-1185">Reference proteome</keyword>
<evidence type="ECO:0000256" key="5">
    <source>
        <dbReference type="ARBA" id="ARBA00022989"/>
    </source>
</evidence>
<keyword evidence="2 7" id="KW-0813">Transport</keyword>
<evidence type="ECO:0000256" key="3">
    <source>
        <dbReference type="ARBA" id="ARBA00022475"/>
    </source>
</evidence>
<dbReference type="RefSeq" id="WP_091159904.1">
    <property type="nucleotide sequence ID" value="NZ_JBHTKX010000002.1"/>
</dbReference>
<dbReference type="PANTHER" id="PTHR30465:SF0">
    <property type="entry name" value="OLIGOPEPTIDE TRANSPORT SYSTEM PERMEASE PROTEIN APPB"/>
    <property type="match status" value="1"/>
</dbReference>
<feature type="transmembrane region" description="Helical" evidence="7">
    <location>
        <begin position="131"/>
        <end position="157"/>
    </location>
</feature>
<evidence type="ECO:0000259" key="8">
    <source>
        <dbReference type="PROSITE" id="PS50928"/>
    </source>
</evidence>
<dbReference type="PROSITE" id="PS50928">
    <property type="entry name" value="ABC_TM1"/>
    <property type="match status" value="1"/>
</dbReference>
<comment type="similarity">
    <text evidence="7">Belongs to the binding-protein-dependent transport system permease family.</text>
</comment>
<dbReference type="Gene3D" id="1.10.3720.10">
    <property type="entry name" value="MetI-like"/>
    <property type="match status" value="1"/>
</dbReference>
<evidence type="ECO:0000256" key="7">
    <source>
        <dbReference type="RuleBase" id="RU363032"/>
    </source>
</evidence>
<comment type="caution">
    <text evidence="9">The sequence shown here is derived from an EMBL/GenBank/DDBJ whole genome shotgun (WGS) entry which is preliminary data.</text>
</comment>
<dbReference type="Pfam" id="PF19300">
    <property type="entry name" value="BPD_transp_1_N"/>
    <property type="match status" value="1"/>
</dbReference>
<dbReference type="InterPro" id="IPR035906">
    <property type="entry name" value="MetI-like_sf"/>
</dbReference>
<comment type="subcellular location">
    <subcellularLocation>
        <location evidence="1 7">Cell membrane</location>
        <topology evidence="1 7">Multi-pass membrane protein</topology>
    </subcellularLocation>
</comment>
<feature type="transmembrane region" description="Helical" evidence="7">
    <location>
        <begin position="12"/>
        <end position="30"/>
    </location>
</feature>
<gene>
    <name evidence="9" type="ORF">ACFQ3J_16410</name>
</gene>
<feature type="transmembrane region" description="Helical" evidence="7">
    <location>
        <begin position="177"/>
        <end position="198"/>
    </location>
</feature>
<dbReference type="InterPro" id="IPR000515">
    <property type="entry name" value="MetI-like"/>
</dbReference>
<evidence type="ECO:0000256" key="1">
    <source>
        <dbReference type="ARBA" id="ARBA00004651"/>
    </source>
</evidence>
<keyword evidence="4 7" id="KW-0812">Transmembrane</keyword>
<dbReference type="PANTHER" id="PTHR30465">
    <property type="entry name" value="INNER MEMBRANE ABC TRANSPORTER"/>
    <property type="match status" value="1"/>
</dbReference>
<accession>A0ABW3PTE0</accession>
<keyword evidence="5 7" id="KW-1133">Transmembrane helix</keyword>
<dbReference type="EMBL" id="JBHTKX010000002">
    <property type="protein sequence ID" value="MFD1129753.1"/>
    <property type="molecule type" value="Genomic_DNA"/>
</dbReference>
<reference evidence="10" key="1">
    <citation type="journal article" date="2019" name="Int. J. Syst. Evol. Microbiol.">
        <title>The Global Catalogue of Microorganisms (GCM) 10K type strain sequencing project: providing services to taxonomists for standard genome sequencing and annotation.</title>
        <authorList>
            <consortium name="The Broad Institute Genomics Platform"/>
            <consortium name="The Broad Institute Genome Sequencing Center for Infectious Disease"/>
            <person name="Wu L."/>
            <person name="Ma J."/>
        </authorList>
    </citation>
    <scope>NUCLEOTIDE SEQUENCE [LARGE SCALE GENOMIC DNA]</scope>
    <source>
        <strain evidence="10">CCUG 53519</strain>
    </source>
</reference>
<dbReference type="Pfam" id="PF00528">
    <property type="entry name" value="BPD_transp_1"/>
    <property type="match status" value="1"/>
</dbReference>
<proteinExistence type="inferred from homology"/>
<dbReference type="SUPFAM" id="SSF161098">
    <property type="entry name" value="MetI-like"/>
    <property type="match status" value="1"/>
</dbReference>
<keyword evidence="6 7" id="KW-0472">Membrane</keyword>
<keyword evidence="3" id="KW-1003">Cell membrane</keyword>
<name>A0ABW3PTE0_9BACL</name>
<dbReference type="InterPro" id="IPR045621">
    <property type="entry name" value="BPD_transp_1_N"/>
</dbReference>
<evidence type="ECO:0000313" key="9">
    <source>
        <dbReference type="EMBL" id="MFD1129753.1"/>
    </source>
</evidence>
<feature type="transmembrane region" description="Helical" evidence="7">
    <location>
        <begin position="246"/>
        <end position="268"/>
    </location>
</feature>
<dbReference type="Proteomes" id="UP001597169">
    <property type="component" value="Unassembled WGS sequence"/>
</dbReference>
<feature type="domain" description="ABC transmembrane type-1" evidence="8">
    <location>
        <begin position="95"/>
        <end position="307"/>
    </location>
</feature>
<feature type="transmembrane region" description="Helical" evidence="7">
    <location>
        <begin position="288"/>
        <end position="311"/>
    </location>
</feature>
<organism evidence="9 10">
    <name type="scientific">Paenibacillus provencensis</name>
    <dbReference type="NCBI Taxonomy" id="441151"/>
    <lineage>
        <taxon>Bacteria</taxon>
        <taxon>Bacillati</taxon>
        <taxon>Bacillota</taxon>
        <taxon>Bacilli</taxon>
        <taxon>Bacillales</taxon>
        <taxon>Paenibacillaceae</taxon>
        <taxon>Paenibacillus</taxon>
    </lineage>
</organism>
<evidence type="ECO:0000313" key="10">
    <source>
        <dbReference type="Proteomes" id="UP001597169"/>
    </source>
</evidence>
<dbReference type="CDD" id="cd06261">
    <property type="entry name" value="TM_PBP2"/>
    <property type="match status" value="1"/>
</dbReference>
<evidence type="ECO:0000256" key="6">
    <source>
        <dbReference type="ARBA" id="ARBA00023136"/>
    </source>
</evidence>
<evidence type="ECO:0000256" key="2">
    <source>
        <dbReference type="ARBA" id="ARBA00022448"/>
    </source>
</evidence>
<evidence type="ECO:0000256" key="4">
    <source>
        <dbReference type="ARBA" id="ARBA00022692"/>
    </source>
</evidence>